<evidence type="ECO:0000313" key="2">
    <source>
        <dbReference type="Proteomes" id="UP001054945"/>
    </source>
</evidence>
<organism evidence="1 2">
    <name type="scientific">Caerostris extrusa</name>
    <name type="common">Bark spider</name>
    <name type="synonym">Caerostris bankana</name>
    <dbReference type="NCBI Taxonomy" id="172846"/>
    <lineage>
        <taxon>Eukaryota</taxon>
        <taxon>Metazoa</taxon>
        <taxon>Ecdysozoa</taxon>
        <taxon>Arthropoda</taxon>
        <taxon>Chelicerata</taxon>
        <taxon>Arachnida</taxon>
        <taxon>Araneae</taxon>
        <taxon>Araneomorphae</taxon>
        <taxon>Entelegynae</taxon>
        <taxon>Araneoidea</taxon>
        <taxon>Araneidae</taxon>
        <taxon>Caerostris</taxon>
    </lineage>
</organism>
<keyword evidence="2" id="KW-1185">Reference proteome</keyword>
<evidence type="ECO:0000313" key="1">
    <source>
        <dbReference type="EMBL" id="GIY40016.1"/>
    </source>
</evidence>
<dbReference type="AlphaFoldDB" id="A0AAV4T447"/>
<dbReference type="Proteomes" id="UP001054945">
    <property type="component" value="Unassembled WGS sequence"/>
</dbReference>
<accession>A0AAV4T447</accession>
<dbReference type="EMBL" id="BPLR01010547">
    <property type="protein sequence ID" value="GIY40016.1"/>
    <property type="molecule type" value="Genomic_DNA"/>
</dbReference>
<name>A0AAV4T447_CAEEX</name>
<protein>
    <submittedName>
        <fullName evidence="1">Uncharacterized protein</fullName>
    </submittedName>
</protein>
<reference evidence="1 2" key="1">
    <citation type="submission" date="2021-06" db="EMBL/GenBank/DDBJ databases">
        <title>Caerostris extrusa draft genome.</title>
        <authorList>
            <person name="Kono N."/>
            <person name="Arakawa K."/>
        </authorList>
    </citation>
    <scope>NUCLEOTIDE SEQUENCE [LARGE SCALE GENOMIC DNA]</scope>
</reference>
<gene>
    <name evidence="1" type="ORF">CEXT_176961</name>
</gene>
<proteinExistence type="predicted"/>
<sequence>MKRQILVEFLHQVKRSMIISTTIPWNVCVQQSSNQSQAAYICCMLSSGVILLIKNVQPHTAPLTLSKRVRNSHHKAPDLSPCEFHILDVPKRLQRVVVLFNRRGKS</sequence>
<comment type="caution">
    <text evidence="1">The sequence shown here is derived from an EMBL/GenBank/DDBJ whole genome shotgun (WGS) entry which is preliminary data.</text>
</comment>